<reference evidence="1 2" key="1">
    <citation type="submission" date="2020-03" db="EMBL/GenBank/DDBJ databases">
        <title>Genomic Encyclopedia of Type Strains, Phase IV (KMG-IV): sequencing the most valuable type-strain genomes for metagenomic binning, comparative biology and taxonomic classification.</title>
        <authorList>
            <person name="Goeker M."/>
        </authorList>
    </citation>
    <scope>NUCLEOTIDE SEQUENCE [LARGE SCALE GENOMIC DNA]</scope>
    <source>
        <strain evidence="1 2">DSM 103870</strain>
    </source>
</reference>
<dbReference type="SUPFAM" id="SSF48452">
    <property type="entry name" value="TPR-like"/>
    <property type="match status" value="1"/>
</dbReference>
<dbReference type="InterPro" id="IPR011990">
    <property type="entry name" value="TPR-like_helical_dom_sf"/>
</dbReference>
<evidence type="ECO:0000313" key="1">
    <source>
        <dbReference type="EMBL" id="NIJ58532.1"/>
    </source>
</evidence>
<evidence type="ECO:0000313" key="2">
    <source>
        <dbReference type="Proteomes" id="UP001429580"/>
    </source>
</evidence>
<dbReference type="EMBL" id="JAASQI010000005">
    <property type="protein sequence ID" value="NIJ58532.1"/>
    <property type="molecule type" value="Genomic_DNA"/>
</dbReference>
<organism evidence="1 2">
    <name type="scientific">Pseudochelatococcus lubricantis</name>
    <dbReference type="NCBI Taxonomy" id="1538102"/>
    <lineage>
        <taxon>Bacteria</taxon>
        <taxon>Pseudomonadati</taxon>
        <taxon>Pseudomonadota</taxon>
        <taxon>Alphaproteobacteria</taxon>
        <taxon>Hyphomicrobiales</taxon>
        <taxon>Chelatococcaceae</taxon>
        <taxon>Pseudochelatococcus</taxon>
    </lineage>
</organism>
<dbReference type="Proteomes" id="UP001429580">
    <property type="component" value="Unassembled WGS sequence"/>
</dbReference>
<keyword evidence="2" id="KW-1185">Reference proteome</keyword>
<dbReference type="RefSeq" id="WP_166952963.1">
    <property type="nucleotide sequence ID" value="NZ_JAASQI010000005.1"/>
</dbReference>
<name>A0ABX0UZZ2_9HYPH</name>
<protein>
    <submittedName>
        <fullName evidence="1">Tetratricopeptide (TPR) repeat protein</fullName>
    </submittedName>
</protein>
<comment type="caution">
    <text evidence="1">The sequence shown here is derived from an EMBL/GenBank/DDBJ whole genome shotgun (WGS) entry which is preliminary data.</text>
</comment>
<dbReference type="Gene3D" id="1.25.40.10">
    <property type="entry name" value="Tetratricopeptide repeat domain"/>
    <property type="match status" value="1"/>
</dbReference>
<gene>
    <name evidence="1" type="ORF">FHS82_002380</name>
</gene>
<proteinExistence type="predicted"/>
<accession>A0ABX0UZZ2</accession>
<sequence>MAIIESAPIEPSGIESLAPGQSIREYLGLQIAHLLPGLDVAAGMLRRGEHDQALRTYATLVLCDPSEIRFQIGLATCALEIREFHIALQAASAVIASAPDSPMGYLISGRASLGLLDFDAAIDDLQDAIRVARETGDDAVAKEAAALLQRAIVAKEVQARN</sequence>